<keyword evidence="5" id="KW-0862">Zinc</keyword>
<evidence type="ECO:0000313" key="13">
    <source>
        <dbReference type="Proteomes" id="UP001217754"/>
    </source>
</evidence>
<feature type="compositionally biased region" description="Low complexity" evidence="8">
    <location>
        <begin position="132"/>
        <end position="143"/>
    </location>
</feature>
<dbReference type="InterPro" id="IPR033489">
    <property type="entry name" value="RBBP6"/>
</dbReference>
<dbReference type="PANTHER" id="PTHR15439:SF0">
    <property type="entry name" value="CELL DIVISION CYCLE AND APOPTOSIS REGULATOR PROTEIN 1-RELATED"/>
    <property type="match status" value="1"/>
</dbReference>
<dbReference type="SMART" id="SM00343">
    <property type="entry name" value="ZnF_C2HC"/>
    <property type="match status" value="1"/>
</dbReference>
<organism evidence="12 13">
    <name type="scientific">Malassezia japonica</name>
    <dbReference type="NCBI Taxonomy" id="223818"/>
    <lineage>
        <taxon>Eukaryota</taxon>
        <taxon>Fungi</taxon>
        <taxon>Dikarya</taxon>
        <taxon>Basidiomycota</taxon>
        <taxon>Ustilaginomycotina</taxon>
        <taxon>Malasseziomycetes</taxon>
        <taxon>Malasseziales</taxon>
        <taxon>Malasseziaceae</taxon>
        <taxon>Malassezia</taxon>
    </lineage>
</organism>
<keyword evidence="2" id="KW-0507">mRNA processing</keyword>
<dbReference type="RefSeq" id="XP_060123260.1">
    <property type="nucleotide sequence ID" value="XM_060267277.1"/>
</dbReference>
<name>A0AAF0JBC7_9BASI</name>
<feature type="domain" description="RING-type" evidence="9">
    <location>
        <begin position="306"/>
        <end position="346"/>
    </location>
</feature>
<dbReference type="GO" id="GO:0016567">
    <property type="term" value="P:protein ubiquitination"/>
    <property type="evidence" value="ECO:0007669"/>
    <property type="project" value="InterPro"/>
</dbReference>
<feature type="region of interest" description="Disordered" evidence="8">
    <location>
        <begin position="403"/>
        <end position="445"/>
    </location>
</feature>
<dbReference type="GeneID" id="85227000"/>
<proteinExistence type="predicted"/>
<dbReference type="GO" id="GO:0061630">
    <property type="term" value="F:ubiquitin protein ligase activity"/>
    <property type="evidence" value="ECO:0007669"/>
    <property type="project" value="InterPro"/>
</dbReference>
<dbReference type="SUPFAM" id="SSF57756">
    <property type="entry name" value="Retrovirus zinc finger-like domains"/>
    <property type="match status" value="1"/>
</dbReference>
<dbReference type="GO" id="GO:0006511">
    <property type="term" value="P:ubiquitin-dependent protein catabolic process"/>
    <property type="evidence" value="ECO:0007669"/>
    <property type="project" value="TreeGrafter"/>
</dbReference>
<protein>
    <submittedName>
        <fullName evidence="12">Protein mpe1</fullName>
    </submittedName>
</protein>
<dbReference type="InterPro" id="IPR036875">
    <property type="entry name" value="Znf_CCHC_sf"/>
</dbReference>
<dbReference type="Proteomes" id="UP001217754">
    <property type="component" value="Chromosome 6"/>
</dbReference>
<dbReference type="GO" id="GO:0008270">
    <property type="term" value="F:zinc ion binding"/>
    <property type="evidence" value="ECO:0007669"/>
    <property type="project" value="UniProtKB-KW"/>
</dbReference>
<evidence type="ECO:0000256" key="1">
    <source>
        <dbReference type="ARBA" id="ARBA00004123"/>
    </source>
</evidence>
<dbReference type="InterPro" id="IPR014891">
    <property type="entry name" value="DWNN_domain"/>
</dbReference>
<keyword evidence="3" id="KW-0479">Metal-binding</keyword>
<gene>
    <name evidence="12" type="primary">MPE1</name>
    <name evidence="12" type="ORF">MJAP1_003349</name>
</gene>
<sequence length="540" mass="59671">MATSAVFYKFRSQKEPQRLTFDGTGISVWELKREIILQNKMGKGTDFDLAVFDADTDDEYKDDNYSIPRSSHVVVRRLPPSRPGRGTAQLYVADMQAPTTGGASEPQPSAPTPVTHAYRGPMTKRFDGREVGPSAAPSAPSADGGDEAARIAAMFQATTEQWDETQERMAHATYRERTGMPRRAPPPRAGQPYTVPAAERPPPPAGYICYRCGQKGHWIQECPTNDNQDYDNRPRFKRTTGIPKSMLKTIEQPTAEQMSGVMVTPDGSYVIATPDSGSWNRSKARARPLSKTDVYQSVPSDPTLACPYCSKLLRDAVKTSCCQTSFCEECVQTYLFEHDFTCPECEKHIPDIEMLKIDDVKRKLVREYIDKTIERSEEVFEQGTRVDEEASAAADEAHAAELAMNEPTKDAKDDDKPSDDAAPPPPMPPMPPMPGMGPGEPPAFNPQMVQQLAIMLQNPNLPMPMRMQLQMQMQMQQMLFFQMFPPGSAPPMPGMPGMPPMPGGPGGPPPPGPSQEAETGQRRRHNDAGGRESKAPRRRG</sequence>
<evidence type="ECO:0000313" key="12">
    <source>
        <dbReference type="EMBL" id="WFD40363.1"/>
    </source>
</evidence>
<dbReference type="Pfam" id="PF13696">
    <property type="entry name" value="zf-CCHC_2"/>
    <property type="match status" value="1"/>
</dbReference>
<feature type="compositionally biased region" description="Basic and acidic residues" evidence="8">
    <location>
        <begin position="526"/>
        <end position="540"/>
    </location>
</feature>
<dbReference type="PROSITE" id="PS50158">
    <property type="entry name" value="ZF_CCHC"/>
    <property type="match status" value="1"/>
</dbReference>
<evidence type="ECO:0000259" key="11">
    <source>
        <dbReference type="PROSITE" id="PS51282"/>
    </source>
</evidence>
<feature type="domain" description="DWNN" evidence="11">
    <location>
        <begin position="6"/>
        <end position="79"/>
    </location>
</feature>
<feature type="region of interest" description="Disordered" evidence="8">
    <location>
        <begin position="484"/>
        <end position="540"/>
    </location>
</feature>
<accession>A0AAF0JBC7</accession>
<dbReference type="InterPro" id="IPR013083">
    <property type="entry name" value="Znf_RING/FYVE/PHD"/>
</dbReference>
<dbReference type="GO" id="GO:0003676">
    <property type="term" value="F:nucleic acid binding"/>
    <property type="evidence" value="ECO:0007669"/>
    <property type="project" value="InterPro"/>
</dbReference>
<comment type="subcellular location">
    <subcellularLocation>
        <location evidence="1">Nucleus</location>
    </subcellularLocation>
</comment>
<dbReference type="EMBL" id="CP119963">
    <property type="protein sequence ID" value="WFD40363.1"/>
    <property type="molecule type" value="Genomic_DNA"/>
</dbReference>
<keyword evidence="6" id="KW-0539">Nucleus</keyword>
<dbReference type="PROSITE" id="PS50089">
    <property type="entry name" value="ZF_RING_2"/>
    <property type="match status" value="1"/>
</dbReference>
<dbReference type="PANTHER" id="PTHR15439">
    <property type="entry name" value="RETINOBLASTOMA-BINDING PROTEIN 6"/>
    <property type="match status" value="1"/>
</dbReference>
<evidence type="ECO:0000256" key="8">
    <source>
        <dbReference type="SAM" id="MobiDB-lite"/>
    </source>
</evidence>
<evidence type="ECO:0000259" key="9">
    <source>
        <dbReference type="PROSITE" id="PS50089"/>
    </source>
</evidence>
<dbReference type="InterPro" id="IPR001841">
    <property type="entry name" value="Znf_RING"/>
</dbReference>
<dbReference type="InterPro" id="IPR001878">
    <property type="entry name" value="Znf_CCHC"/>
</dbReference>
<feature type="region of interest" description="Disordered" evidence="8">
    <location>
        <begin position="174"/>
        <end position="199"/>
    </location>
</feature>
<dbReference type="SMART" id="SM01180">
    <property type="entry name" value="DWNN"/>
    <property type="match status" value="1"/>
</dbReference>
<dbReference type="Gene3D" id="4.10.60.10">
    <property type="entry name" value="Zinc finger, CCHC-type"/>
    <property type="match status" value="1"/>
</dbReference>
<feature type="compositionally biased region" description="Basic and acidic residues" evidence="8">
    <location>
        <begin position="407"/>
        <end position="419"/>
    </location>
</feature>
<keyword evidence="4 7" id="KW-0863">Zinc-finger</keyword>
<evidence type="ECO:0000256" key="7">
    <source>
        <dbReference type="PROSITE-ProRule" id="PRU00047"/>
    </source>
</evidence>
<reference evidence="12" key="1">
    <citation type="submission" date="2023-03" db="EMBL/GenBank/DDBJ databases">
        <title>Mating type loci evolution in Malassezia.</title>
        <authorList>
            <person name="Coelho M.A."/>
        </authorList>
    </citation>
    <scope>NUCLEOTIDE SEQUENCE</scope>
    <source>
        <strain evidence="12">CBS 9431</strain>
    </source>
</reference>
<dbReference type="Gene3D" id="3.30.40.10">
    <property type="entry name" value="Zinc/RING finger domain, C3HC4 (zinc finger)"/>
    <property type="match status" value="1"/>
</dbReference>
<dbReference type="SUPFAM" id="SSF57850">
    <property type="entry name" value="RING/U-box"/>
    <property type="match status" value="1"/>
</dbReference>
<dbReference type="Pfam" id="PF08783">
    <property type="entry name" value="DWNN"/>
    <property type="match status" value="1"/>
</dbReference>
<feature type="compositionally biased region" description="Pro residues" evidence="8">
    <location>
        <begin position="422"/>
        <end position="444"/>
    </location>
</feature>
<evidence type="ECO:0000259" key="10">
    <source>
        <dbReference type="PROSITE" id="PS50158"/>
    </source>
</evidence>
<evidence type="ECO:0000256" key="6">
    <source>
        <dbReference type="ARBA" id="ARBA00023242"/>
    </source>
</evidence>
<dbReference type="PROSITE" id="PS51282">
    <property type="entry name" value="DWNN"/>
    <property type="match status" value="1"/>
</dbReference>
<dbReference type="GO" id="GO:0006397">
    <property type="term" value="P:mRNA processing"/>
    <property type="evidence" value="ECO:0007669"/>
    <property type="project" value="UniProtKB-KW"/>
</dbReference>
<dbReference type="AlphaFoldDB" id="A0AAF0JBC7"/>
<feature type="domain" description="CCHC-type" evidence="10">
    <location>
        <begin position="209"/>
        <end position="223"/>
    </location>
</feature>
<evidence type="ECO:0000256" key="2">
    <source>
        <dbReference type="ARBA" id="ARBA00022664"/>
    </source>
</evidence>
<feature type="region of interest" description="Disordered" evidence="8">
    <location>
        <begin position="123"/>
        <end position="146"/>
    </location>
</feature>
<feature type="compositionally biased region" description="Pro residues" evidence="8">
    <location>
        <begin position="487"/>
        <end position="513"/>
    </location>
</feature>
<dbReference type="InterPro" id="IPR025829">
    <property type="entry name" value="Zn_knuckle_CX2CX3GHX4C"/>
</dbReference>
<evidence type="ECO:0000256" key="4">
    <source>
        <dbReference type="ARBA" id="ARBA00022771"/>
    </source>
</evidence>
<evidence type="ECO:0000256" key="3">
    <source>
        <dbReference type="ARBA" id="ARBA00022723"/>
    </source>
</evidence>
<keyword evidence="13" id="KW-1185">Reference proteome</keyword>
<dbReference type="CDD" id="cd16620">
    <property type="entry name" value="vRING-HC-C4C4_RBBP6"/>
    <property type="match status" value="1"/>
</dbReference>
<dbReference type="GO" id="GO:0005634">
    <property type="term" value="C:nucleus"/>
    <property type="evidence" value="ECO:0007669"/>
    <property type="project" value="UniProtKB-SubCell"/>
</dbReference>
<dbReference type="Gene3D" id="3.10.20.90">
    <property type="entry name" value="Phosphatidylinositol 3-kinase Catalytic Subunit, Chain A, domain 1"/>
    <property type="match status" value="1"/>
</dbReference>
<evidence type="ECO:0000256" key="5">
    <source>
        <dbReference type="ARBA" id="ARBA00022833"/>
    </source>
</evidence>